<dbReference type="EMBL" id="FOQK01000012">
    <property type="protein sequence ID" value="SFI04388.1"/>
    <property type="molecule type" value="Genomic_DNA"/>
</dbReference>
<dbReference type="SUPFAM" id="SSF56281">
    <property type="entry name" value="Metallo-hydrolase/oxidoreductase"/>
    <property type="match status" value="1"/>
</dbReference>
<evidence type="ECO:0000259" key="1">
    <source>
        <dbReference type="SMART" id="SM00849"/>
    </source>
</evidence>
<dbReference type="SMART" id="SM00849">
    <property type="entry name" value="Lactamase_B"/>
    <property type="match status" value="1"/>
</dbReference>
<proteinExistence type="predicted"/>
<dbReference type="InterPro" id="IPR052533">
    <property type="entry name" value="WalJ/YycJ-like"/>
</dbReference>
<dbReference type="Gene3D" id="3.60.15.10">
    <property type="entry name" value="Ribonuclease Z/Hydroxyacylglutathione hydrolase-like"/>
    <property type="match status" value="1"/>
</dbReference>
<accession>A0A1I3EZH2</accession>
<reference evidence="2 3" key="1">
    <citation type="submission" date="2016-10" db="EMBL/GenBank/DDBJ databases">
        <authorList>
            <person name="de Groot N.N."/>
        </authorList>
    </citation>
    <scope>NUCLEOTIDE SEQUENCE [LARGE SCALE GENOMIC DNA]</scope>
    <source>
        <strain evidence="2 3">Z108</strain>
    </source>
</reference>
<dbReference type="AlphaFoldDB" id="A0A1I3EZH2"/>
<evidence type="ECO:0000313" key="2">
    <source>
        <dbReference type="EMBL" id="SFI04388.1"/>
    </source>
</evidence>
<dbReference type="OrthoDB" id="9781189at2"/>
<name>A0A1I3EZH2_SELRU</name>
<dbReference type="PANTHER" id="PTHR47619:SF1">
    <property type="entry name" value="EXODEOXYRIBONUCLEASE WALJ"/>
    <property type="match status" value="1"/>
</dbReference>
<dbReference type="PANTHER" id="PTHR47619">
    <property type="entry name" value="METALLO-HYDROLASE YYCJ-RELATED"/>
    <property type="match status" value="1"/>
</dbReference>
<dbReference type="Proteomes" id="UP000183639">
    <property type="component" value="Unassembled WGS sequence"/>
</dbReference>
<gene>
    <name evidence="2" type="ORF">SAMN04487861_11250</name>
</gene>
<organism evidence="2 3">
    <name type="scientific">Selenomonas ruminantium</name>
    <dbReference type="NCBI Taxonomy" id="971"/>
    <lineage>
        <taxon>Bacteria</taxon>
        <taxon>Bacillati</taxon>
        <taxon>Bacillota</taxon>
        <taxon>Negativicutes</taxon>
        <taxon>Selenomonadales</taxon>
        <taxon>Selenomonadaceae</taxon>
        <taxon>Selenomonas</taxon>
    </lineage>
</organism>
<feature type="domain" description="Metallo-beta-lactamase" evidence="1">
    <location>
        <begin position="11"/>
        <end position="187"/>
    </location>
</feature>
<dbReference type="InterPro" id="IPR036866">
    <property type="entry name" value="RibonucZ/Hydroxyglut_hydro"/>
</dbReference>
<dbReference type="InterPro" id="IPR001279">
    <property type="entry name" value="Metallo-B-lactamas"/>
</dbReference>
<dbReference type="RefSeq" id="WP_075443636.1">
    <property type="nucleotide sequence ID" value="NZ_FOQK01000012.1"/>
</dbReference>
<evidence type="ECO:0000313" key="3">
    <source>
        <dbReference type="Proteomes" id="UP000183639"/>
    </source>
</evidence>
<sequence length="253" mass="27448">MQVSVLASGSKGNAVYVEMDGCRLLIDAGISATRIKKALMALDVDAATLDGVLITHEHRDHIAGLTTLSKWYHLPIFTRRATFAHMSCQAQLPADCLHPIEDGFRLGGVQIMPFSTSHDAADPVGYRVQGSKCMALATDLGFVTASVQAAIDGADVLVLEANHDPEVLKNGSYPWPLKRRILSNRGHLANSDAAWALARLRKQPEKVFLAHLSEENNRPELAQDTVQGILSRQGIALDFAVASQTETVSMVRN</sequence>
<dbReference type="Pfam" id="PF12706">
    <property type="entry name" value="Lactamase_B_2"/>
    <property type="match status" value="1"/>
</dbReference>
<protein>
    <submittedName>
        <fullName evidence="2">Phosphoribosyl 1,2-cyclic phosphodiesterase</fullName>
    </submittedName>
</protein>